<feature type="region of interest" description="Disordered" evidence="1">
    <location>
        <begin position="263"/>
        <end position="289"/>
    </location>
</feature>
<feature type="compositionally biased region" description="Low complexity" evidence="1">
    <location>
        <begin position="51"/>
        <end position="71"/>
    </location>
</feature>
<evidence type="ECO:0000313" key="3">
    <source>
        <dbReference type="Proteomes" id="UP001159641"/>
    </source>
</evidence>
<keyword evidence="3" id="KW-1185">Reference proteome</keyword>
<organism evidence="2 3">
    <name type="scientific">Eschrichtius robustus</name>
    <name type="common">California gray whale</name>
    <name type="synonym">Eschrichtius gibbosus</name>
    <dbReference type="NCBI Taxonomy" id="9764"/>
    <lineage>
        <taxon>Eukaryota</taxon>
        <taxon>Metazoa</taxon>
        <taxon>Chordata</taxon>
        <taxon>Craniata</taxon>
        <taxon>Vertebrata</taxon>
        <taxon>Euteleostomi</taxon>
        <taxon>Mammalia</taxon>
        <taxon>Eutheria</taxon>
        <taxon>Laurasiatheria</taxon>
        <taxon>Artiodactyla</taxon>
        <taxon>Whippomorpha</taxon>
        <taxon>Cetacea</taxon>
        <taxon>Mysticeti</taxon>
        <taxon>Eschrichtiidae</taxon>
        <taxon>Eschrichtius</taxon>
    </lineage>
</organism>
<reference evidence="2 3" key="1">
    <citation type="submission" date="2022-11" db="EMBL/GenBank/DDBJ databases">
        <title>Whole genome sequence of Eschrichtius robustus ER-17-0199.</title>
        <authorList>
            <person name="Bruniche-Olsen A."/>
            <person name="Black A.N."/>
            <person name="Fields C.J."/>
            <person name="Walden K."/>
            <person name="Dewoody J.A."/>
        </authorList>
    </citation>
    <scope>NUCLEOTIDE SEQUENCE [LARGE SCALE GENOMIC DNA]</scope>
    <source>
        <strain evidence="2">ER-17-0199</strain>
        <tissue evidence="2">Blubber</tissue>
    </source>
</reference>
<feature type="region of interest" description="Disordered" evidence="1">
    <location>
        <begin position="51"/>
        <end position="178"/>
    </location>
</feature>
<proteinExistence type="predicted"/>
<feature type="compositionally biased region" description="Polar residues" evidence="1">
    <location>
        <begin position="146"/>
        <end position="156"/>
    </location>
</feature>
<feature type="compositionally biased region" description="Polar residues" evidence="1">
    <location>
        <begin position="128"/>
        <end position="137"/>
    </location>
</feature>
<feature type="compositionally biased region" description="Gly residues" evidence="1">
    <location>
        <begin position="1"/>
        <end position="11"/>
    </location>
</feature>
<feature type="compositionally biased region" description="Polar residues" evidence="1">
    <location>
        <begin position="505"/>
        <end position="514"/>
    </location>
</feature>
<feature type="region of interest" description="Disordered" evidence="1">
    <location>
        <begin position="1"/>
        <end position="20"/>
    </location>
</feature>
<name>A0AB34HP19_ESCRO</name>
<comment type="caution">
    <text evidence="2">The sequence shown here is derived from an EMBL/GenBank/DDBJ whole genome shotgun (WGS) entry which is preliminary data.</text>
</comment>
<dbReference type="EMBL" id="JAIQCJ010000892">
    <property type="protein sequence ID" value="KAJ8793983.1"/>
    <property type="molecule type" value="Genomic_DNA"/>
</dbReference>
<protein>
    <submittedName>
        <fullName evidence="2">Uncharacterized protein</fullName>
    </submittedName>
</protein>
<feature type="compositionally biased region" description="Polar residues" evidence="1">
    <location>
        <begin position="268"/>
        <end position="282"/>
    </location>
</feature>
<accession>A0AB34HP19</accession>
<sequence length="735" mass="77419">MTCPGGRGSGLGEKLKAPEPPAAVSLRFHVKCQIYIRLLYFVESLRTARPEAAGTQGTSGATAAAAEASGQRLVPPQTVGRTSPEALPSSWDMSAGGKGPRDFKETWGTKPRSHRGPPLQSRCPDIGSLQTHGTPTHTLYREGQSEARSSSPQDGSVVTAPLPPPLPAQVTGKQSPDVTLIIPPPNAPRHHSSEWKWGPTYRRQLTPQGLASVRSRTLQSHSPENGADLPGCVLELSWGDGRLQQVVTRQGQQRKTLPAGVSLKTLHSCGNPTGELSPTESTRPPRHRLQSQEAECFHEPSQRQGCGSAVPLSGPFAALPVVSPSSSMAERTGCLLARAHAGVCSPPGTCRPAPLQAWAQRTPHPWADLWPVEPKAGLLGLGYKGPAPLDAPGSLAGMCVGMDPRNASQEAVVLGSRPEAPAVSVVMGTGPADSALLSPAWLCPSDPVASKAADSLGFPISQGTGTVQEAVHRTGDSPSQGLFLVPSCHLGTWAPLWRQGQVGTSPVGTTTALGSLSKRPPDSGWAFPPPPLPHLSRTINPGPQGAPRHPPALREPPQDARALAVAGLQPCNLLITPLTGSSAAPGVENCSQTRELTASRQQEAQDRCHSCCFCQNRWGRPLHPHPPHHGRPGLDPVAAAWDLDLLDGHGGRRGERSDVIGCAVGTTSIPCSHFSNFTVLMAQPGPHPSSEPVTCCLQAPPRNKPGPLGWPCLKLCILEFRSSFAKWVLSLADEG</sequence>
<dbReference type="AlphaFoldDB" id="A0AB34HP19"/>
<gene>
    <name evidence="2" type="ORF">J1605_003393</name>
</gene>
<dbReference type="Proteomes" id="UP001159641">
    <property type="component" value="Unassembled WGS sequence"/>
</dbReference>
<feature type="region of interest" description="Disordered" evidence="1">
    <location>
        <begin position="505"/>
        <end position="557"/>
    </location>
</feature>
<evidence type="ECO:0000256" key="1">
    <source>
        <dbReference type="SAM" id="MobiDB-lite"/>
    </source>
</evidence>
<evidence type="ECO:0000313" key="2">
    <source>
        <dbReference type="EMBL" id="KAJ8793983.1"/>
    </source>
</evidence>